<dbReference type="GO" id="GO:0016788">
    <property type="term" value="F:hydrolase activity, acting on ester bonds"/>
    <property type="evidence" value="ECO:0007669"/>
    <property type="project" value="InterPro"/>
</dbReference>
<dbReference type="InterPro" id="IPR029058">
    <property type="entry name" value="AB_hydrolase_fold"/>
</dbReference>
<evidence type="ECO:0000313" key="2">
    <source>
        <dbReference type="EMBL" id="EKR64466.1"/>
    </source>
</evidence>
<dbReference type="Pfam" id="PF07819">
    <property type="entry name" value="PGAP1"/>
    <property type="match status" value="1"/>
</dbReference>
<evidence type="ECO:0000313" key="3">
    <source>
        <dbReference type="Proteomes" id="UP000001338"/>
    </source>
</evidence>
<gene>
    <name evidence="2" type="ORF">LEP1GSC036_2713</name>
</gene>
<proteinExistence type="predicted"/>
<evidence type="ECO:0000259" key="1">
    <source>
        <dbReference type="Pfam" id="PF07819"/>
    </source>
</evidence>
<accession>A0A828Z279</accession>
<dbReference type="AlphaFoldDB" id="A0A828Z279"/>
<sequence length="413" mass="46774">MKLRFPLFFRHLFRSFKNYLLHFSIFRFSLRDMKLFQILSKSFGLFLCLSLFVSCANLSWNKLKEKLDLTKKKNMSQEILQTLTFLFWGEFNHELYKFVPVPFFTLKSQFNADQFAIVTPELKENKPKIILIHGWDFKENNTQAPTDKFAKVTNLRATWDDVLEMYSQNISGVQTSYELYVFTYRTSDYVENNGKRLIDKLNAVFTPDDKVILLAHSMGGLVGRSALYHTNNTNDVIDSMVSLGTPYLGSPFASRSYQGSFGKLGDLIAFMTGSEGGKDLAYTNALGTSYQVPTPNEYINGASNPYLERLLQESSKDSKVTAFYGEMSVCNNHPGSDAIYTIGCGFLSDGNPSFANKSDGIVSSTSAKMSSKLPVTKQFSKDFDHAQLSFRNHVNTISRNAYFSEVLTVINTQ</sequence>
<reference evidence="2 3" key="1">
    <citation type="submission" date="2012-10" db="EMBL/GenBank/DDBJ databases">
        <authorList>
            <person name="Harkins D.M."/>
            <person name="Durkin A.S."/>
            <person name="Brinkac L.M."/>
            <person name="Haft D.H."/>
            <person name="Selengut J.D."/>
            <person name="Sanka R."/>
            <person name="DePew J."/>
            <person name="Purushe J."/>
            <person name="Whelen A.C."/>
            <person name="Vinetz J.M."/>
            <person name="Sutton G.G."/>
            <person name="Nierman W.C."/>
            <person name="Fouts D.E."/>
        </authorList>
    </citation>
    <scope>NUCLEOTIDE SEQUENCE [LARGE SCALE GENOMIC DNA]</scope>
    <source>
        <strain evidence="2 3">2006001853</strain>
    </source>
</reference>
<dbReference type="EMBL" id="AFLV02000039">
    <property type="protein sequence ID" value="EKR64466.1"/>
    <property type="molecule type" value="Genomic_DNA"/>
</dbReference>
<dbReference type="SUPFAM" id="SSF53474">
    <property type="entry name" value="alpha/beta-Hydrolases"/>
    <property type="match status" value="1"/>
</dbReference>
<organism evidence="2 3">
    <name type="scientific">Leptospira weilii str. 2006001853</name>
    <dbReference type="NCBI Taxonomy" id="1001589"/>
    <lineage>
        <taxon>Bacteria</taxon>
        <taxon>Pseudomonadati</taxon>
        <taxon>Spirochaetota</taxon>
        <taxon>Spirochaetia</taxon>
        <taxon>Leptospirales</taxon>
        <taxon>Leptospiraceae</taxon>
        <taxon>Leptospira</taxon>
    </lineage>
</organism>
<feature type="domain" description="GPI inositol-deacylase PGAP1-like alpha/beta" evidence="1">
    <location>
        <begin position="188"/>
        <end position="254"/>
    </location>
</feature>
<protein>
    <submittedName>
        <fullName evidence="2">PGAP1-like protein</fullName>
    </submittedName>
</protein>
<dbReference type="Proteomes" id="UP000001338">
    <property type="component" value="Unassembled WGS sequence"/>
</dbReference>
<dbReference type="InterPro" id="IPR012908">
    <property type="entry name" value="PGAP1-ab_dom-like"/>
</dbReference>
<name>A0A828Z279_9LEPT</name>
<comment type="caution">
    <text evidence="2">The sequence shown here is derived from an EMBL/GenBank/DDBJ whole genome shotgun (WGS) entry which is preliminary data.</text>
</comment>
<dbReference type="Gene3D" id="3.40.50.1820">
    <property type="entry name" value="alpha/beta hydrolase"/>
    <property type="match status" value="1"/>
</dbReference>